<feature type="domain" description="EF-hand" evidence="4">
    <location>
        <begin position="137"/>
        <end position="171"/>
    </location>
</feature>
<evidence type="ECO:0000313" key="5">
    <source>
        <dbReference type="EMBL" id="KAI7741410.1"/>
    </source>
</evidence>
<comment type="caution">
    <text evidence="5">The sequence shown here is derived from an EMBL/GenBank/DDBJ whole genome shotgun (WGS) entry which is preliminary data.</text>
</comment>
<dbReference type="PANTHER" id="PTHR10891">
    <property type="entry name" value="EF-HAND CALCIUM-BINDING DOMAIN CONTAINING PROTEIN"/>
    <property type="match status" value="1"/>
</dbReference>
<dbReference type="Pfam" id="PF13499">
    <property type="entry name" value="EF-hand_7"/>
    <property type="match status" value="1"/>
</dbReference>
<sequence length="171" mass="19636">MVLNKVSTILKFFSTSNLSNPIYLFSSQISKIPLEKTTHDPILSTTHLSFTNKTTVDDTGVLGDDLEVLMVNLGVSGGEKLPKVLNYVDMFDIFEEEEPRLDEVKEAFDVFDENKDGFIDAWELHRVMSVLGLKERMEMEDCRKMIGVFDENFDGRIDFNEFVKLMENTFC</sequence>
<dbReference type="SMART" id="SM00054">
    <property type="entry name" value="EFh"/>
    <property type="match status" value="2"/>
</dbReference>
<reference evidence="5" key="1">
    <citation type="submission" date="2022-06" db="EMBL/GenBank/DDBJ databases">
        <title>Uncovering the hologenomic basis of an extraordinary plant invasion.</title>
        <authorList>
            <person name="Bieker V.C."/>
            <person name="Martin M.D."/>
            <person name="Gilbert T."/>
            <person name="Hodgins K."/>
            <person name="Battlay P."/>
            <person name="Petersen B."/>
            <person name="Wilson J."/>
        </authorList>
    </citation>
    <scope>NUCLEOTIDE SEQUENCE</scope>
    <source>
        <strain evidence="5">AA19_3_7</strain>
        <tissue evidence="5">Leaf</tissue>
    </source>
</reference>
<dbReference type="InterPro" id="IPR002048">
    <property type="entry name" value="EF_hand_dom"/>
</dbReference>
<gene>
    <name evidence="5" type="ORF">M8C21_000870</name>
</gene>
<feature type="domain" description="EF-hand" evidence="4">
    <location>
        <begin position="99"/>
        <end position="134"/>
    </location>
</feature>
<dbReference type="Proteomes" id="UP001206925">
    <property type="component" value="Unassembled WGS sequence"/>
</dbReference>
<protein>
    <recommendedName>
        <fullName evidence="4">EF-hand domain-containing protein</fullName>
    </recommendedName>
</protein>
<evidence type="ECO:0000256" key="3">
    <source>
        <dbReference type="ARBA" id="ARBA00022837"/>
    </source>
</evidence>
<dbReference type="PROSITE" id="PS50222">
    <property type="entry name" value="EF_HAND_2"/>
    <property type="match status" value="2"/>
</dbReference>
<dbReference type="InterPro" id="IPR011992">
    <property type="entry name" value="EF-hand-dom_pair"/>
</dbReference>
<dbReference type="FunFam" id="1.10.238.10:FF:000003">
    <property type="entry name" value="Calmodulin A"/>
    <property type="match status" value="1"/>
</dbReference>
<dbReference type="CDD" id="cd00051">
    <property type="entry name" value="EFh"/>
    <property type="match status" value="1"/>
</dbReference>
<dbReference type="AlphaFoldDB" id="A0AAD5CID3"/>
<accession>A0AAD5CID3</accession>
<dbReference type="InterPro" id="IPR039647">
    <property type="entry name" value="EF_hand_pair_protein_CML-like"/>
</dbReference>
<organism evidence="5 6">
    <name type="scientific">Ambrosia artemisiifolia</name>
    <name type="common">Common ragweed</name>
    <dbReference type="NCBI Taxonomy" id="4212"/>
    <lineage>
        <taxon>Eukaryota</taxon>
        <taxon>Viridiplantae</taxon>
        <taxon>Streptophyta</taxon>
        <taxon>Embryophyta</taxon>
        <taxon>Tracheophyta</taxon>
        <taxon>Spermatophyta</taxon>
        <taxon>Magnoliopsida</taxon>
        <taxon>eudicotyledons</taxon>
        <taxon>Gunneridae</taxon>
        <taxon>Pentapetalae</taxon>
        <taxon>asterids</taxon>
        <taxon>campanulids</taxon>
        <taxon>Asterales</taxon>
        <taxon>Asteraceae</taxon>
        <taxon>Asteroideae</taxon>
        <taxon>Heliantheae alliance</taxon>
        <taxon>Heliantheae</taxon>
        <taxon>Ambrosia</taxon>
    </lineage>
</organism>
<keyword evidence="2" id="KW-0677">Repeat</keyword>
<name>A0AAD5CID3_AMBAR</name>
<evidence type="ECO:0000313" key="6">
    <source>
        <dbReference type="Proteomes" id="UP001206925"/>
    </source>
</evidence>
<dbReference type="GO" id="GO:0005509">
    <property type="term" value="F:calcium ion binding"/>
    <property type="evidence" value="ECO:0007669"/>
    <property type="project" value="InterPro"/>
</dbReference>
<proteinExistence type="predicted"/>
<dbReference type="InterPro" id="IPR018247">
    <property type="entry name" value="EF_Hand_1_Ca_BS"/>
</dbReference>
<evidence type="ECO:0000259" key="4">
    <source>
        <dbReference type="PROSITE" id="PS50222"/>
    </source>
</evidence>
<dbReference type="EMBL" id="JAMZMK010008207">
    <property type="protein sequence ID" value="KAI7741410.1"/>
    <property type="molecule type" value="Genomic_DNA"/>
</dbReference>
<evidence type="ECO:0000256" key="2">
    <source>
        <dbReference type="ARBA" id="ARBA00022737"/>
    </source>
</evidence>
<evidence type="ECO:0000256" key="1">
    <source>
        <dbReference type="ARBA" id="ARBA00022723"/>
    </source>
</evidence>
<dbReference type="SUPFAM" id="SSF47473">
    <property type="entry name" value="EF-hand"/>
    <property type="match status" value="1"/>
</dbReference>
<dbReference type="PROSITE" id="PS00018">
    <property type="entry name" value="EF_HAND_1"/>
    <property type="match status" value="1"/>
</dbReference>
<keyword evidence="3" id="KW-0106">Calcium</keyword>
<dbReference type="Gene3D" id="1.10.238.10">
    <property type="entry name" value="EF-hand"/>
    <property type="match status" value="1"/>
</dbReference>
<keyword evidence="1" id="KW-0479">Metal-binding</keyword>
<keyword evidence="6" id="KW-1185">Reference proteome</keyword>